<keyword evidence="1" id="KW-1185">Reference proteome</keyword>
<organism evidence="1 2">
    <name type="scientific">Panagrellus redivivus</name>
    <name type="common">Microworm</name>
    <dbReference type="NCBI Taxonomy" id="6233"/>
    <lineage>
        <taxon>Eukaryota</taxon>
        <taxon>Metazoa</taxon>
        <taxon>Ecdysozoa</taxon>
        <taxon>Nematoda</taxon>
        <taxon>Chromadorea</taxon>
        <taxon>Rhabditida</taxon>
        <taxon>Tylenchina</taxon>
        <taxon>Panagrolaimomorpha</taxon>
        <taxon>Panagrolaimoidea</taxon>
        <taxon>Panagrolaimidae</taxon>
        <taxon>Panagrellus</taxon>
    </lineage>
</organism>
<sequence>MPYPIAKLPYGLRCRLTKLAVPLERYNLQIAAGNASICPPKLQRIRESMDNLHILCESGVITAYKTLISNEYTNQIDIGVDRLIRCKQDIVLRGFQVQDLKSDLFDTLLLETWNICMYECNLSKLFLEKLGALVQEHLLMSLRVKCFIETAEFEPFDFNDLLTFLKDMHPCASSSD</sequence>
<reference evidence="2" key="2">
    <citation type="submission" date="2020-10" db="UniProtKB">
        <authorList>
            <consortium name="WormBaseParasite"/>
        </authorList>
    </citation>
    <scope>IDENTIFICATION</scope>
</reference>
<proteinExistence type="predicted"/>
<reference evidence="1" key="1">
    <citation type="journal article" date="2013" name="Genetics">
        <title>The draft genome and transcriptome of Panagrellus redivivus are shaped by the harsh demands of a free-living lifestyle.</title>
        <authorList>
            <person name="Srinivasan J."/>
            <person name="Dillman A.R."/>
            <person name="Macchietto M.G."/>
            <person name="Heikkinen L."/>
            <person name="Lakso M."/>
            <person name="Fracchia K.M."/>
            <person name="Antoshechkin I."/>
            <person name="Mortazavi A."/>
            <person name="Wong G."/>
            <person name="Sternberg P.W."/>
        </authorList>
    </citation>
    <scope>NUCLEOTIDE SEQUENCE [LARGE SCALE GENOMIC DNA]</scope>
    <source>
        <strain evidence="1">MT8872</strain>
    </source>
</reference>
<dbReference type="AlphaFoldDB" id="A0A7E4VU28"/>
<protein>
    <submittedName>
        <fullName evidence="2">NR LBD domain-containing protein</fullName>
    </submittedName>
</protein>
<evidence type="ECO:0000313" key="2">
    <source>
        <dbReference type="WBParaSite" id="Pan_g3318.t1"/>
    </source>
</evidence>
<name>A0A7E4VU28_PANRE</name>
<evidence type="ECO:0000313" key="1">
    <source>
        <dbReference type="Proteomes" id="UP000492821"/>
    </source>
</evidence>
<accession>A0A7E4VU28</accession>
<dbReference type="Proteomes" id="UP000492821">
    <property type="component" value="Unassembled WGS sequence"/>
</dbReference>
<dbReference type="WBParaSite" id="Pan_g3318.t1">
    <property type="protein sequence ID" value="Pan_g3318.t1"/>
    <property type="gene ID" value="Pan_g3318"/>
</dbReference>